<dbReference type="InterPro" id="IPR004372">
    <property type="entry name" value="Ac/propionate_kinase"/>
</dbReference>
<dbReference type="EC" id="2.7.2.1" evidence="6"/>
<dbReference type="Pfam" id="PF00871">
    <property type="entry name" value="Acetate_kinase"/>
    <property type="match status" value="1"/>
</dbReference>
<proteinExistence type="inferred from homology"/>
<evidence type="ECO:0000256" key="1">
    <source>
        <dbReference type="ARBA" id="ARBA00008748"/>
    </source>
</evidence>
<evidence type="ECO:0000256" key="3">
    <source>
        <dbReference type="ARBA" id="ARBA00022741"/>
    </source>
</evidence>
<gene>
    <name evidence="6" type="primary">ackA</name>
    <name evidence="8" type="ORF">FD12_GL001189</name>
</gene>
<feature type="binding site" evidence="6">
    <location>
        <position position="27"/>
    </location>
    <ligand>
        <name>Mg(2+)</name>
        <dbReference type="ChEBI" id="CHEBI:18420"/>
    </ligand>
</feature>
<keyword evidence="3 6" id="KW-0547">Nucleotide-binding</keyword>
<evidence type="ECO:0000256" key="4">
    <source>
        <dbReference type="ARBA" id="ARBA00022777"/>
    </source>
</evidence>
<dbReference type="SUPFAM" id="SSF53067">
    <property type="entry name" value="Actin-like ATPase domain"/>
    <property type="match status" value="2"/>
</dbReference>
<comment type="subunit">
    <text evidence="6">Homodimer.</text>
</comment>
<feature type="binding site" evidence="6">
    <location>
        <begin position="299"/>
        <end position="301"/>
    </location>
    <ligand>
        <name>ATP</name>
        <dbReference type="ChEBI" id="CHEBI:30616"/>
    </ligand>
</feature>
<name>A0ABR5PA89_9LACO</name>
<organism evidence="8 9">
    <name type="scientific">Lentilactobacillus rapi DSM 19907 = JCM 15042</name>
    <dbReference type="NCBI Taxonomy" id="1423795"/>
    <lineage>
        <taxon>Bacteria</taxon>
        <taxon>Bacillati</taxon>
        <taxon>Bacillota</taxon>
        <taxon>Bacilli</taxon>
        <taxon>Lactobacillales</taxon>
        <taxon>Lactobacillaceae</taxon>
        <taxon>Lentilactobacillus</taxon>
    </lineage>
</organism>
<keyword evidence="6" id="KW-0963">Cytoplasm</keyword>
<feature type="site" description="Transition state stabilizer" evidence="6">
    <location>
        <position position="198"/>
    </location>
</feature>
<comment type="caution">
    <text evidence="8">The sequence shown here is derived from an EMBL/GenBank/DDBJ whole genome shotgun (WGS) entry which is preliminary data.</text>
</comment>
<dbReference type="Proteomes" id="UP000051977">
    <property type="component" value="Unassembled WGS sequence"/>
</dbReference>
<dbReference type="PANTHER" id="PTHR21060:SF15">
    <property type="entry name" value="ACETATE KINASE-RELATED"/>
    <property type="match status" value="1"/>
</dbReference>
<comment type="function">
    <text evidence="6">Catalyzes the formation of acetyl phosphate from acetate and ATP. Can also catalyze the reverse reaction.</text>
</comment>
<comment type="cofactor">
    <cofactor evidence="6">
        <name>Mg(2+)</name>
        <dbReference type="ChEBI" id="CHEBI:18420"/>
    </cofactor>
    <cofactor evidence="6">
        <name>Mn(2+)</name>
        <dbReference type="ChEBI" id="CHEBI:29035"/>
    </cofactor>
    <text evidence="6">Mg(2+). Can also accept Mn(2+).</text>
</comment>
<dbReference type="PIRSF" id="PIRSF000722">
    <property type="entry name" value="Acetate_prop_kin"/>
    <property type="match status" value="1"/>
</dbReference>
<evidence type="ECO:0000313" key="9">
    <source>
        <dbReference type="Proteomes" id="UP000051977"/>
    </source>
</evidence>
<dbReference type="EMBL" id="AZEI01000083">
    <property type="protein sequence ID" value="KRL14862.1"/>
    <property type="molecule type" value="Genomic_DNA"/>
</dbReference>
<dbReference type="PROSITE" id="PS01075">
    <property type="entry name" value="ACETATE_KINASE_1"/>
    <property type="match status" value="1"/>
</dbReference>
<dbReference type="InterPro" id="IPR023865">
    <property type="entry name" value="Aliphatic_acid_kinase_CS"/>
</dbReference>
<accession>A0ABR5PA89</accession>
<dbReference type="PANTHER" id="PTHR21060">
    <property type="entry name" value="ACETATE KINASE"/>
    <property type="match status" value="1"/>
</dbReference>
<reference evidence="8 9" key="1">
    <citation type="journal article" date="2015" name="Genome Announc.">
        <title>Expanding the biotechnology potential of lactobacilli through comparative genomics of 213 strains and associated genera.</title>
        <authorList>
            <person name="Sun Z."/>
            <person name="Harris H.M."/>
            <person name="McCann A."/>
            <person name="Guo C."/>
            <person name="Argimon S."/>
            <person name="Zhang W."/>
            <person name="Yang X."/>
            <person name="Jeffery I.B."/>
            <person name="Cooney J.C."/>
            <person name="Kagawa T.F."/>
            <person name="Liu W."/>
            <person name="Song Y."/>
            <person name="Salvetti E."/>
            <person name="Wrobel A."/>
            <person name="Rasinkangas P."/>
            <person name="Parkhill J."/>
            <person name="Rea M.C."/>
            <person name="O'Sullivan O."/>
            <person name="Ritari J."/>
            <person name="Douillard F.P."/>
            <person name="Paul Ross R."/>
            <person name="Yang R."/>
            <person name="Briner A.E."/>
            <person name="Felis G.E."/>
            <person name="de Vos W.M."/>
            <person name="Barrangou R."/>
            <person name="Klaenhammer T.R."/>
            <person name="Caufield P.W."/>
            <person name="Cui Y."/>
            <person name="Zhang H."/>
            <person name="O'Toole P.W."/>
        </authorList>
    </citation>
    <scope>NUCLEOTIDE SEQUENCE [LARGE SCALE GENOMIC DNA]</scope>
    <source>
        <strain evidence="8 9">DSM 19907</strain>
    </source>
</reference>
<dbReference type="Gene3D" id="3.30.420.40">
    <property type="match status" value="2"/>
</dbReference>
<dbReference type="InterPro" id="IPR043129">
    <property type="entry name" value="ATPase_NBD"/>
</dbReference>
<dbReference type="PRINTS" id="PR00471">
    <property type="entry name" value="ACETATEKNASE"/>
</dbReference>
<evidence type="ECO:0000256" key="2">
    <source>
        <dbReference type="ARBA" id="ARBA00022679"/>
    </source>
</evidence>
<keyword evidence="5 6" id="KW-0067">ATP-binding</keyword>
<dbReference type="PROSITE" id="PS01076">
    <property type="entry name" value="ACETATE_KINASE_2"/>
    <property type="match status" value="1"/>
</dbReference>
<feature type="binding site" evidence="6">
    <location>
        <position position="109"/>
    </location>
    <ligand>
        <name>substrate</name>
    </ligand>
</feature>
<comment type="catalytic activity">
    <reaction evidence="6">
        <text>acetate + ATP = acetyl phosphate + ADP</text>
        <dbReference type="Rhea" id="RHEA:11352"/>
        <dbReference type="ChEBI" id="CHEBI:22191"/>
        <dbReference type="ChEBI" id="CHEBI:30089"/>
        <dbReference type="ChEBI" id="CHEBI:30616"/>
        <dbReference type="ChEBI" id="CHEBI:456216"/>
        <dbReference type="EC" id="2.7.2.1"/>
    </reaction>
</comment>
<feature type="active site" description="Proton donor/acceptor" evidence="6">
    <location>
        <position position="166"/>
    </location>
</feature>
<evidence type="ECO:0000256" key="5">
    <source>
        <dbReference type="ARBA" id="ARBA00022840"/>
    </source>
</evidence>
<evidence type="ECO:0000256" key="6">
    <source>
        <dbReference type="HAMAP-Rule" id="MF_00020"/>
    </source>
</evidence>
<feature type="binding site" evidence="6">
    <location>
        <position position="396"/>
    </location>
    <ligand>
        <name>Mg(2+)</name>
        <dbReference type="ChEBI" id="CHEBI:18420"/>
    </ligand>
</feature>
<keyword evidence="6" id="KW-0479">Metal-binding</keyword>
<feature type="binding site" evidence="6">
    <location>
        <position position="34"/>
    </location>
    <ligand>
        <name>ATP</name>
        <dbReference type="ChEBI" id="CHEBI:30616"/>
    </ligand>
</feature>
<protein>
    <recommendedName>
        <fullName evidence="6">Acetate kinase</fullName>
        <ecNumber evidence="6">2.7.2.1</ecNumber>
    </recommendedName>
    <alternativeName>
        <fullName evidence="6">Acetokinase</fullName>
    </alternativeName>
</protein>
<dbReference type="GO" id="GO:0016301">
    <property type="term" value="F:kinase activity"/>
    <property type="evidence" value="ECO:0007669"/>
    <property type="project" value="UniProtKB-KW"/>
</dbReference>
<feature type="binding site" evidence="6">
    <location>
        <begin position="344"/>
        <end position="348"/>
    </location>
    <ligand>
        <name>ATP</name>
        <dbReference type="ChEBI" id="CHEBI:30616"/>
    </ligand>
</feature>
<dbReference type="HAMAP" id="MF_00020">
    <property type="entry name" value="Acetate_kinase"/>
    <property type="match status" value="1"/>
</dbReference>
<evidence type="ECO:0000256" key="7">
    <source>
        <dbReference type="RuleBase" id="RU003835"/>
    </source>
</evidence>
<evidence type="ECO:0000313" key="8">
    <source>
        <dbReference type="EMBL" id="KRL14862.1"/>
    </source>
</evidence>
<sequence>MVAFSFTSENGELNIGGSIMAKVLIVNAGSSSLKFKLFDMPKETVLADGEVERLNMPGSIVKIKYGDGKKYKTTEDKIDYERSAAIMLNNLKDLGVIDHLHDIDAVGNRVVAGSDIFDKVAKIDDDVLQQIVDLGEIAPIHNPVEAEYIKIIQRILPDTDQYAIFDSAFFKDVPEVNSIYGIPYELTERFTIRRYGEHGINHGFITGQADEMLGKKDAKLVTLHLGSGASVAAEKAGKCYDTSMGFTPMNGLVMGTRSGDVDPALVPFFMKRMGAKADEVIEMFNDRSGLLGVSGVSSDMRDLESSKDPRAQLALDMFVNRTVKYAASYITELGGVDAIVFSGGIGEHDQWVREEVCKKLEIFGIKLDAELNDQQAPGDLGTKDSSARILLIPANEELAMVRDVQGALK</sequence>
<keyword evidence="2 6" id="KW-0808">Transferase</keyword>
<feature type="site" description="Transition state stabilizer" evidence="6">
    <location>
        <position position="257"/>
    </location>
</feature>
<keyword evidence="9" id="KW-1185">Reference proteome</keyword>
<dbReference type="InterPro" id="IPR000890">
    <property type="entry name" value="Aliphatic_acid_kin_short-chain"/>
</dbReference>
<feature type="binding site" evidence="6">
    <location>
        <begin position="224"/>
        <end position="228"/>
    </location>
    <ligand>
        <name>ATP</name>
        <dbReference type="ChEBI" id="CHEBI:30616"/>
    </ligand>
</feature>
<comment type="similarity">
    <text evidence="1 6 7">Belongs to the acetokinase family.</text>
</comment>
<keyword evidence="6" id="KW-0460">Magnesium</keyword>
<comment type="pathway">
    <text evidence="6">Metabolic intermediate biosynthesis; acetyl-CoA biosynthesis; acetyl-CoA from acetate: step 1/2.</text>
</comment>
<keyword evidence="4 6" id="KW-0418">Kinase</keyword>
<dbReference type="NCBIfam" id="TIGR00016">
    <property type="entry name" value="ackA"/>
    <property type="match status" value="1"/>
</dbReference>
<comment type="subcellular location">
    <subcellularLocation>
        <location evidence="6">Cytoplasm</location>
    </subcellularLocation>
</comment>